<name>A0A1F4SWY6_UNCSA</name>
<protein>
    <submittedName>
        <fullName evidence="1">Uncharacterized protein</fullName>
    </submittedName>
</protein>
<evidence type="ECO:0000313" key="2">
    <source>
        <dbReference type="Proteomes" id="UP000178417"/>
    </source>
</evidence>
<comment type="caution">
    <text evidence="1">The sequence shown here is derived from an EMBL/GenBank/DDBJ whole genome shotgun (WGS) entry which is preliminary data.</text>
</comment>
<evidence type="ECO:0000313" key="1">
    <source>
        <dbReference type="EMBL" id="OGC24949.1"/>
    </source>
</evidence>
<dbReference type="STRING" id="1802579.A2310_03620"/>
<accession>A0A1F4SWY6</accession>
<dbReference type="EMBL" id="MEUB01000005">
    <property type="protein sequence ID" value="OGC24949.1"/>
    <property type="molecule type" value="Genomic_DNA"/>
</dbReference>
<proteinExistence type="predicted"/>
<sequence>MKKLALAIVIFCILGGISFGSVALSDNTISLGYIKAGSSEIAAISWRPDFRLGAWGVGLAVNIPVGNNKPEGYDTVVFRYAEYNDGIKGLRYGMLDGYTWGHGLLMKNYSSRNSGPITQNNNQTAFKGYFNAERVGAEFFTTWSHLYGVRLTERAHQLLILGQSYITDADGVPVKNIDGTTTIYPSVSGLAIDASVPLPMNFVGYAETAALMMTSNSAVGSTIGINWGFNALVFAALFDAGYRINGKNFVPGYFNGNYETNPINLTSYEASSKEKNGYIAEVNLLFSSLLQADVIYEYYNGSNAVLNGKASAKYDKYTASAYFEQPKFTDFRSLNLEQGAIIGMTVGYDINDNMTLFAHYKKAYDPTAGKVIESQYYEVKLGF</sequence>
<gene>
    <name evidence="1" type="ORF">A2310_03620</name>
</gene>
<reference evidence="1 2" key="1">
    <citation type="journal article" date="2016" name="Nat. Commun.">
        <title>Thousands of microbial genomes shed light on interconnected biogeochemical processes in an aquifer system.</title>
        <authorList>
            <person name="Anantharaman K."/>
            <person name="Brown C.T."/>
            <person name="Hug L.A."/>
            <person name="Sharon I."/>
            <person name="Castelle C.J."/>
            <person name="Probst A.J."/>
            <person name="Thomas B.C."/>
            <person name="Singh A."/>
            <person name="Wilkins M.J."/>
            <person name="Karaoz U."/>
            <person name="Brodie E.L."/>
            <person name="Williams K.H."/>
            <person name="Hubbard S.S."/>
            <person name="Banfield J.F."/>
        </authorList>
    </citation>
    <scope>NUCLEOTIDE SEQUENCE [LARGE SCALE GENOMIC DNA]</scope>
</reference>
<dbReference type="Proteomes" id="UP000178417">
    <property type="component" value="Unassembled WGS sequence"/>
</dbReference>
<dbReference type="AlphaFoldDB" id="A0A1F4SWY6"/>
<organism evidence="1 2">
    <name type="scientific">candidate division WOR-1 bacterium RIFOXYB2_FULL_37_13</name>
    <dbReference type="NCBI Taxonomy" id="1802579"/>
    <lineage>
        <taxon>Bacteria</taxon>
        <taxon>Bacillati</taxon>
        <taxon>Saganbacteria</taxon>
    </lineage>
</organism>